<dbReference type="PANTHER" id="PTHR46173">
    <property type="entry name" value="CCA TRNA NUCLEOTIDYLTRANSFERASE 1, MITOCHONDRIAL"/>
    <property type="match status" value="1"/>
</dbReference>
<evidence type="ECO:0000256" key="2">
    <source>
        <dbReference type="ARBA" id="ARBA00022679"/>
    </source>
</evidence>
<dbReference type="SUPFAM" id="SSF81301">
    <property type="entry name" value="Nucleotidyltransferase"/>
    <property type="match status" value="1"/>
</dbReference>
<feature type="domain" description="CCA-adding enzyme C-terminal" evidence="14">
    <location>
        <begin position="247"/>
        <end position="390"/>
    </location>
</feature>
<gene>
    <name evidence="11" type="primary">cca</name>
    <name evidence="15" type="ORF">M9R32_01180</name>
</gene>
<feature type="binding site" evidence="11">
    <location>
        <position position="165"/>
    </location>
    <ligand>
        <name>ATP</name>
        <dbReference type="ChEBI" id="CHEBI:30616"/>
    </ligand>
</feature>
<feature type="binding site" evidence="11">
    <location>
        <position position="162"/>
    </location>
    <ligand>
        <name>CTP</name>
        <dbReference type="ChEBI" id="CHEBI:37563"/>
    </ligand>
</feature>
<comment type="miscellaneous">
    <text evidence="11">A single active site specifically recognizes both ATP and CTP and is responsible for their addition.</text>
</comment>
<dbReference type="GO" id="GO:0001680">
    <property type="term" value="P:tRNA 3'-terminal CCA addition"/>
    <property type="evidence" value="ECO:0007669"/>
    <property type="project" value="UniProtKB-UniRule"/>
</dbReference>
<feature type="binding site" evidence="11">
    <location>
        <position position="32"/>
    </location>
    <ligand>
        <name>ATP</name>
        <dbReference type="ChEBI" id="CHEBI:30616"/>
    </ligand>
</feature>
<organism evidence="15 16">
    <name type="scientific">Paenisporosarcina quisquiliarum</name>
    <dbReference type="NCBI Taxonomy" id="365346"/>
    <lineage>
        <taxon>Bacteria</taxon>
        <taxon>Bacillati</taxon>
        <taxon>Bacillota</taxon>
        <taxon>Bacilli</taxon>
        <taxon>Bacillales</taxon>
        <taxon>Caryophanaceae</taxon>
        <taxon>Paenisporosarcina</taxon>
    </lineage>
</organism>
<evidence type="ECO:0000313" key="15">
    <source>
        <dbReference type="EMBL" id="MCZ8535799.1"/>
    </source>
</evidence>
<dbReference type="SUPFAM" id="SSF81891">
    <property type="entry name" value="Poly A polymerase C-terminal region-like"/>
    <property type="match status" value="1"/>
</dbReference>
<comment type="function">
    <text evidence="11">Catalyzes the addition and repair of the essential 3'-terminal CCA sequence in tRNAs without using a nucleic acid template. Adds these three nucleotides in the order of C, C, and A to the tRNA nucleotide-73, using CTP and ATP as substrates and producing inorganic pyrophosphate. tRNA 3'-terminal CCA addition is required both for tRNA processing and repair. Also involved in tRNA surveillance by mediating tandem CCA addition to generate a CCACCA at the 3' terminus of unstable tRNAs. While stable tRNAs receive only 3'-terminal CCA, unstable tRNAs are marked with CCACCA and rapidly degraded.</text>
</comment>
<accession>A0A9X3RBV3</accession>
<evidence type="ECO:0000256" key="4">
    <source>
        <dbReference type="ARBA" id="ARBA00022695"/>
    </source>
</evidence>
<evidence type="ECO:0000256" key="9">
    <source>
        <dbReference type="ARBA" id="ARBA00022842"/>
    </source>
</evidence>
<dbReference type="GO" id="GO:0042245">
    <property type="term" value="P:RNA repair"/>
    <property type="evidence" value="ECO:0007669"/>
    <property type="project" value="UniProtKB-KW"/>
</dbReference>
<dbReference type="GO" id="GO:0005524">
    <property type="term" value="F:ATP binding"/>
    <property type="evidence" value="ECO:0007669"/>
    <property type="project" value="UniProtKB-UniRule"/>
</dbReference>
<evidence type="ECO:0000256" key="7">
    <source>
        <dbReference type="ARBA" id="ARBA00022800"/>
    </source>
</evidence>
<evidence type="ECO:0000259" key="12">
    <source>
        <dbReference type="Pfam" id="PF01743"/>
    </source>
</evidence>
<dbReference type="PANTHER" id="PTHR46173:SF1">
    <property type="entry name" value="CCA TRNA NUCLEOTIDYLTRANSFERASE 1, MITOCHONDRIAL"/>
    <property type="match status" value="1"/>
</dbReference>
<dbReference type="InterPro" id="IPR023068">
    <property type="entry name" value="CCA-adding_enz_firmicutes"/>
</dbReference>
<feature type="binding site" evidence="11">
    <location>
        <position position="113"/>
    </location>
    <ligand>
        <name>CTP</name>
        <dbReference type="ChEBI" id="CHEBI:37563"/>
    </ligand>
</feature>
<feature type="binding site" evidence="11">
    <location>
        <position position="162"/>
    </location>
    <ligand>
        <name>ATP</name>
        <dbReference type="ChEBI" id="CHEBI:30616"/>
    </ligand>
</feature>
<evidence type="ECO:0000259" key="14">
    <source>
        <dbReference type="Pfam" id="PF13735"/>
    </source>
</evidence>
<dbReference type="EC" id="2.7.7.72" evidence="11"/>
<keyword evidence="7 11" id="KW-0692">RNA repair</keyword>
<feature type="domain" description="tRNA nucleotidyltransferase/poly(A) polymerase RNA and SrmB- binding" evidence="13">
    <location>
        <begin position="171"/>
        <end position="227"/>
    </location>
</feature>
<evidence type="ECO:0000256" key="3">
    <source>
        <dbReference type="ARBA" id="ARBA00022694"/>
    </source>
</evidence>
<comment type="caution">
    <text evidence="15">The sequence shown here is derived from an EMBL/GenBank/DDBJ whole genome shotgun (WGS) entry which is preliminary data.</text>
</comment>
<evidence type="ECO:0000256" key="1">
    <source>
        <dbReference type="ARBA" id="ARBA00001946"/>
    </source>
</evidence>
<evidence type="ECO:0000256" key="10">
    <source>
        <dbReference type="ARBA" id="ARBA00022884"/>
    </source>
</evidence>
<feature type="binding site" evidence="11">
    <location>
        <position position="29"/>
    </location>
    <ligand>
        <name>ATP</name>
        <dbReference type="ChEBI" id="CHEBI:30616"/>
    </ligand>
</feature>
<keyword evidence="8 11" id="KW-0067">ATP-binding</keyword>
<dbReference type="Pfam" id="PF13735">
    <property type="entry name" value="tRNA_NucTran2_2"/>
    <property type="match status" value="1"/>
</dbReference>
<dbReference type="InterPro" id="IPR032810">
    <property type="entry name" value="CCA-adding_enz_C"/>
</dbReference>
<dbReference type="GO" id="GO:0000049">
    <property type="term" value="F:tRNA binding"/>
    <property type="evidence" value="ECO:0007669"/>
    <property type="project" value="UniProtKB-UniRule"/>
</dbReference>
<sequence>MFTTENWQAGKSIIRRLKENGYEAVFVGGAVRDFLRQKVANDIDIATCALPEEVKLIFKRTVDVGLAHGTVLVIEDGVPIEVTTFRSDGEYEDHRRPTDVKFVRSLEEDLRRRDFTMNALAMTESFQIIDLFNGRRDLENRLIRTVGNPIDRFKEDALRMLRAIRFSAQLDFSIDHQSLKAIQSCADDLSYVSVERVTAELEKMWVSSNLHKGMTYLVSSQLADQLPGDFPFHHDKWSNLGNPQNALVCWAFLCLLQDEPSVTELTKAFRLSNESKGRIKQLVKATTIRSERMFTVDDFYLFDEEILVHAESLVHVWQIGIPPMPIETILNNKRSLPIQSKSDLVVTGKDLMGWFSKRGGPWLKEALSAIEMAVLHQKVVNDATKIKEWIMNESNSEI</sequence>
<keyword evidence="4 11" id="KW-0548">Nucleotidyltransferase</keyword>
<feature type="binding site" evidence="11">
    <location>
        <position position="159"/>
    </location>
    <ligand>
        <name>CTP</name>
        <dbReference type="ChEBI" id="CHEBI:37563"/>
    </ligand>
</feature>
<feature type="binding site" evidence="11">
    <location>
        <position position="32"/>
    </location>
    <ligand>
        <name>CTP</name>
        <dbReference type="ChEBI" id="CHEBI:37563"/>
    </ligand>
</feature>
<dbReference type="InterPro" id="IPR002646">
    <property type="entry name" value="PolA_pol_head_dom"/>
</dbReference>
<dbReference type="InterPro" id="IPR043519">
    <property type="entry name" value="NT_sf"/>
</dbReference>
<keyword evidence="6 11" id="KW-0547">Nucleotide-binding</keyword>
<feature type="domain" description="Poly A polymerase head" evidence="12">
    <location>
        <begin position="26"/>
        <end position="144"/>
    </location>
</feature>
<dbReference type="Gene3D" id="1.10.3090.10">
    <property type="entry name" value="cca-adding enzyme, domain 2"/>
    <property type="match status" value="1"/>
</dbReference>
<keyword evidence="2 11" id="KW-0808">Transferase</keyword>
<proteinExistence type="inferred from homology"/>
<keyword evidence="5 11" id="KW-0479">Metal-binding</keyword>
<dbReference type="NCBIfam" id="NF009814">
    <property type="entry name" value="PRK13299.1"/>
    <property type="match status" value="1"/>
</dbReference>
<dbReference type="Gene3D" id="3.30.460.10">
    <property type="entry name" value="Beta Polymerase, domain 2"/>
    <property type="match status" value="1"/>
</dbReference>
<keyword evidence="10 11" id="KW-0694">RNA-binding</keyword>
<dbReference type="GO" id="GO:0000287">
    <property type="term" value="F:magnesium ion binding"/>
    <property type="evidence" value="ECO:0007669"/>
    <property type="project" value="UniProtKB-UniRule"/>
</dbReference>
<feature type="binding site" evidence="11">
    <location>
        <position position="42"/>
    </location>
    <ligand>
        <name>Mg(2+)</name>
        <dbReference type="ChEBI" id="CHEBI:18420"/>
    </ligand>
</feature>
<name>A0A9X3RBV3_9BACL</name>
<dbReference type="InterPro" id="IPR050264">
    <property type="entry name" value="Bact_CCA-adding_enz_type3_sf"/>
</dbReference>
<comment type="similarity">
    <text evidence="11">Belongs to the tRNA nucleotidyltransferase/poly(A) polymerase family. Bacterial CCA-adding enzyme type 3 subfamily.</text>
</comment>
<comment type="cofactor">
    <cofactor evidence="1 11">
        <name>Mg(2+)</name>
        <dbReference type="ChEBI" id="CHEBI:18420"/>
    </cofactor>
</comment>
<dbReference type="GO" id="GO:0004810">
    <property type="term" value="F:CCA tRNA nucleotidyltransferase activity"/>
    <property type="evidence" value="ECO:0007669"/>
    <property type="project" value="UniProtKB-UniRule"/>
</dbReference>
<feature type="binding site" evidence="11">
    <location>
        <position position="44"/>
    </location>
    <ligand>
        <name>Mg(2+)</name>
        <dbReference type="ChEBI" id="CHEBI:18420"/>
    </ligand>
</feature>
<dbReference type="Pfam" id="PF12627">
    <property type="entry name" value="PolyA_pol_RNAbd"/>
    <property type="match status" value="1"/>
</dbReference>
<evidence type="ECO:0000259" key="13">
    <source>
        <dbReference type="Pfam" id="PF12627"/>
    </source>
</evidence>
<dbReference type="HAMAP" id="MF_01263">
    <property type="entry name" value="CCA_bact_type3"/>
    <property type="match status" value="1"/>
</dbReference>
<reference evidence="15" key="1">
    <citation type="submission" date="2022-05" db="EMBL/GenBank/DDBJ databases">
        <authorList>
            <person name="Colautti A."/>
            <person name="Iacumin L."/>
        </authorList>
    </citation>
    <scope>NUCLEOTIDE SEQUENCE</scope>
    <source>
        <strain evidence="15">SK 55</strain>
    </source>
</reference>
<feature type="binding site" evidence="11">
    <location>
        <position position="156"/>
    </location>
    <ligand>
        <name>ATP</name>
        <dbReference type="ChEBI" id="CHEBI:30616"/>
    </ligand>
</feature>
<dbReference type="CDD" id="cd05398">
    <property type="entry name" value="NT_ClassII-CCAase"/>
    <property type="match status" value="1"/>
</dbReference>
<comment type="catalytic activity">
    <reaction evidence="11">
        <text>a tRNA with a 3' CCA end + 2 CTP + ATP = a tRNA with a 3' CCACCA end + 3 diphosphate</text>
        <dbReference type="Rhea" id="RHEA:76235"/>
        <dbReference type="Rhea" id="RHEA-COMP:10468"/>
        <dbReference type="Rhea" id="RHEA-COMP:18655"/>
        <dbReference type="ChEBI" id="CHEBI:30616"/>
        <dbReference type="ChEBI" id="CHEBI:33019"/>
        <dbReference type="ChEBI" id="CHEBI:37563"/>
        <dbReference type="ChEBI" id="CHEBI:83071"/>
        <dbReference type="ChEBI" id="CHEBI:195187"/>
    </reaction>
</comment>
<dbReference type="Pfam" id="PF01743">
    <property type="entry name" value="PolyA_pol"/>
    <property type="match status" value="1"/>
</dbReference>
<dbReference type="Proteomes" id="UP001152173">
    <property type="component" value="Unassembled WGS sequence"/>
</dbReference>
<comment type="catalytic activity">
    <reaction evidence="11">
        <text>a tRNA precursor + 2 CTP + ATP = a tRNA with a 3' CCA end + 3 diphosphate</text>
        <dbReference type="Rhea" id="RHEA:14433"/>
        <dbReference type="Rhea" id="RHEA-COMP:10465"/>
        <dbReference type="Rhea" id="RHEA-COMP:10468"/>
        <dbReference type="ChEBI" id="CHEBI:30616"/>
        <dbReference type="ChEBI" id="CHEBI:33019"/>
        <dbReference type="ChEBI" id="CHEBI:37563"/>
        <dbReference type="ChEBI" id="CHEBI:74896"/>
        <dbReference type="ChEBI" id="CHEBI:83071"/>
        <dbReference type="EC" id="2.7.7.72"/>
    </reaction>
</comment>
<dbReference type="Gene3D" id="1.10.246.80">
    <property type="match status" value="1"/>
</dbReference>
<feature type="binding site" evidence="11">
    <location>
        <position position="29"/>
    </location>
    <ligand>
        <name>CTP</name>
        <dbReference type="ChEBI" id="CHEBI:37563"/>
    </ligand>
</feature>
<dbReference type="EMBL" id="JAMKBJ010000001">
    <property type="protein sequence ID" value="MCZ8535799.1"/>
    <property type="molecule type" value="Genomic_DNA"/>
</dbReference>
<feature type="binding site" evidence="11">
    <location>
        <position position="113"/>
    </location>
    <ligand>
        <name>ATP</name>
        <dbReference type="ChEBI" id="CHEBI:30616"/>
    </ligand>
</feature>
<keyword evidence="9 11" id="KW-0460">Magnesium</keyword>
<comment type="subunit">
    <text evidence="11">Homodimer.</text>
</comment>
<dbReference type="RefSeq" id="WP_269924909.1">
    <property type="nucleotide sequence ID" value="NZ_JAMKBJ010000001.1"/>
</dbReference>
<evidence type="ECO:0000256" key="8">
    <source>
        <dbReference type="ARBA" id="ARBA00022840"/>
    </source>
</evidence>
<feature type="binding site" evidence="11">
    <location>
        <position position="165"/>
    </location>
    <ligand>
        <name>CTP</name>
        <dbReference type="ChEBI" id="CHEBI:37563"/>
    </ligand>
</feature>
<evidence type="ECO:0000313" key="16">
    <source>
        <dbReference type="Proteomes" id="UP001152173"/>
    </source>
</evidence>
<evidence type="ECO:0000256" key="6">
    <source>
        <dbReference type="ARBA" id="ARBA00022741"/>
    </source>
</evidence>
<dbReference type="AlphaFoldDB" id="A0A9X3RBV3"/>
<protein>
    <recommendedName>
        <fullName evidence="11">CCA-adding enzyme</fullName>
        <ecNumber evidence="11">2.7.7.72</ecNumber>
    </recommendedName>
    <alternativeName>
        <fullName evidence="11">CCA tRNA nucleotidyltransferase</fullName>
    </alternativeName>
    <alternativeName>
        <fullName evidence="11">tRNA CCA-pyrophosphorylase</fullName>
    </alternativeName>
    <alternativeName>
        <fullName evidence="11">tRNA adenylyl-/cytidylyl- transferase</fullName>
    </alternativeName>
    <alternativeName>
        <fullName evidence="11">tRNA nucleotidyltransferase</fullName>
    </alternativeName>
    <alternativeName>
        <fullName evidence="11">tRNA-NT</fullName>
    </alternativeName>
</protein>
<dbReference type="InterPro" id="IPR032828">
    <property type="entry name" value="PolyA_RNA-bd"/>
</dbReference>
<evidence type="ECO:0000256" key="5">
    <source>
        <dbReference type="ARBA" id="ARBA00022723"/>
    </source>
</evidence>
<evidence type="ECO:0000256" key="11">
    <source>
        <dbReference type="HAMAP-Rule" id="MF_01263"/>
    </source>
</evidence>
<keyword evidence="16" id="KW-1185">Reference proteome</keyword>
<feature type="binding site" evidence="11">
    <location>
        <position position="159"/>
    </location>
    <ligand>
        <name>ATP</name>
        <dbReference type="ChEBI" id="CHEBI:30616"/>
    </ligand>
</feature>
<feature type="binding site" evidence="11">
    <location>
        <position position="156"/>
    </location>
    <ligand>
        <name>CTP</name>
        <dbReference type="ChEBI" id="CHEBI:37563"/>
    </ligand>
</feature>
<keyword evidence="3 11" id="KW-0819">tRNA processing</keyword>